<dbReference type="AlphaFoldDB" id="A0A918YI93"/>
<reference evidence="2" key="1">
    <citation type="journal article" date="2014" name="Int. J. Syst. Evol. Microbiol.">
        <title>Complete genome sequence of Corynebacterium casei LMG S-19264T (=DSM 44701T), isolated from a smear-ripened cheese.</title>
        <authorList>
            <consortium name="US DOE Joint Genome Institute (JGI-PGF)"/>
            <person name="Walter F."/>
            <person name="Albersmeier A."/>
            <person name="Kalinowski J."/>
            <person name="Ruckert C."/>
        </authorList>
    </citation>
    <scope>NUCLEOTIDE SEQUENCE</scope>
    <source>
        <strain evidence="2">JCM 4714</strain>
    </source>
</reference>
<evidence type="ECO:0000256" key="1">
    <source>
        <dbReference type="SAM" id="MobiDB-lite"/>
    </source>
</evidence>
<evidence type="ECO:0000313" key="2">
    <source>
        <dbReference type="EMBL" id="GHE04040.1"/>
    </source>
</evidence>
<sequence>MAGRRQSVAGAALALGDGPPDRRRDLLVQGAGVGRVQTQQHGANKTSTNSFIVGWVGSRTGPPLVAMGPWVRGACQPSLEKL</sequence>
<name>A0A918YI93_9ACTN</name>
<feature type="region of interest" description="Disordered" evidence="1">
    <location>
        <begin position="1"/>
        <end position="23"/>
    </location>
</feature>
<accession>A0A918YI93</accession>
<gene>
    <name evidence="2" type="ORF">GCM10010339_33930</name>
</gene>
<reference evidence="2" key="2">
    <citation type="submission" date="2020-09" db="EMBL/GenBank/DDBJ databases">
        <authorList>
            <person name="Sun Q."/>
            <person name="Ohkuma M."/>
        </authorList>
    </citation>
    <scope>NUCLEOTIDE SEQUENCE</scope>
    <source>
        <strain evidence="2">JCM 4714</strain>
    </source>
</reference>
<keyword evidence="3" id="KW-1185">Reference proteome</keyword>
<comment type="caution">
    <text evidence="2">The sequence shown here is derived from an EMBL/GenBank/DDBJ whole genome shotgun (WGS) entry which is preliminary data.</text>
</comment>
<proteinExistence type="predicted"/>
<evidence type="ECO:0000313" key="3">
    <source>
        <dbReference type="Proteomes" id="UP000655443"/>
    </source>
</evidence>
<feature type="compositionally biased region" description="Low complexity" evidence="1">
    <location>
        <begin position="9"/>
        <end position="18"/>
    </location>
</feature>
<protein>
    <submittedName>
        <fullName evidence="2">Uncharacterized protein</fullName>
    </submittedName>
</protein>
<dbReference type="EMBL" id="BMVG01000006">
    <property type="protein sequence ID" value="GHE04040.1"/>
    <property type="molecule type" value="Genomic_DNA"/>
</dbReference>
<organism evidence="2 3">
    <name type="scientific">Streptomyces alanosinicus</name>
    <dbReference type="NCBI Taxonomy" id="68171"/>
    <lineage>
        <taxon>Bacteria</taxon>
        <taxon>Bacillati</taxon>
        <taxon>Actinomycetota</taxon>
        <taxon>Actinomycetes</taxon>
        <taxon>Kitasatosporales</taxon>
        <taxon>Streptomycetaceae</taxon>
        <taxon>Streptomyces</taxon>
    </lineage>
</organism>
<dbReference type="Proteomes" id="UP000655443">
    <property type="component" value="Unassembled WGS sequence"/>
</dbReference>